<gene>
    <name evidence="7" type="ORF">CEQ48_17765</name>
</gene>
<sequence>MIKTIFILLTSSVVSSLASFLTQMYIAKSFSPNSFGEFNSAISLVMLLTPLISMGVDGYLLKYYMENKGEIKFFNFQSVRYFFLTLAPCYILYIQLSSSYGFLFFIIVLSQAIINIAVAHSQIRFRFKMVSVLLAAQPIARLMGVVLLLIFNFLTPEKIYYLYSLISLCLFFLSLAFLIRINNNDISGAEQEVTLWTFVKNAYPFGLSVFFHLIYFQSDIFILNKLYSSEYAGYYSVAFTILISAYIVPSVIYQKFLLPKVHYINVNEHGKERGLFNNGFKVMFLLGSIGTLFFYGFSRDLIILIFDEQYINAVNFLKILSFCVFFRYLSSNAGVFLVTENLISIKNKYMALCAVLNLVLNIIFIPKYGAYAAALTTVLTEIVLCLLFHYGVNKYKFNIFN</sequence>
<feature type="transmembrane region" description="Helical" evidence="6">
    <location>
        <begin position="100"/>
        <end position="118"/>
    </location>
</feature>
<reference evidence="8" key="1">
    <citation type="journal article" date="2017" name="Genome Announc.">
        <title>Complete Genome Sequence of Vibrio sp. Strain 2521-89, a Close Relative of Vibrio cholerae Isolated from Lake Water in New Mexico, USA.</title>
        <authorList>
            <person name="Liang K."/>
            <person name="Orata F.D."/>
            <person name="Winkjer N.S."/>
            <person name="Rowe L.A."/>
            <person name="Tarr C.L."/>
            <person name="Boucher Y."/>
        </authorList>
    </citation>
    <scope>NUCLEOTIDE SEQUENCE [LARGE SCALE GENOMIC DNA]</scope>
    <source>
        <strain evidence="8">2521-89</strain>
    </source>
</reference>
<dbReference type="GO" id="GO:0005886">
    <property type="term" value="C:plasma membrane"/>
    <property type="evidence" value="ECO:0007669"/>
    <property type="project" value="UniProtKB-SubCell"/>
</dbReference>
<dbReference type="InterPro" id="IPR002797">
    <property type="entry name" value="Polysacc_synth"/>
</dbReference>
<feature type="transmembrane region" description="Helical" evidence="6">
    <location>
        <begin position="73"/>
        <end position="94"/>
    </location>
</feature>
<evidence type="ECO:0000256" key="4">
    <source>
        <dbReference type="ARBA" id="ARBA00022989"/>
    </source>
</evidence>
<keyword evidence="8" id="KW-1185">Reference proteome</keyword>
<dbReference type="PANTHER" id="PTHR30250:SF11">
    <property type="entry name" value="O-ANTIGEN TRANSPORTER-RELATED"/>
    <property type="match status" value="1"/>
</dbReference>
<dbReference type="InterPro" id="IPR050833">
    <property type="entry name" value="Poly_Biosynth_Transport"/>
</dbReference>
<feature type="transmembrane region" description="Helical" evidence="6">
    <location>
        <begin position="234"/>
        <end position="258"/>
    </location>
</feature>
<feature type="transmembrane region" description="Helical" evidence="6">
    <location>
        <begin position="371"/>
        <end position="392"/>
    </location>
</feature>
<proteinExistence type="predicted"/>
<evidence type="ECO:0000256" key="1">
    <source>
        <dbReference type="ARBA" id="ARBA00004651"/>
    </source>
</evidence>
<keyword evidence="3 6" id="KW-0812">Transmembrane</keyword>
<keyword evidence="4 6" id="KW-1133">Transmembrane helix</keyword>
<protein>
    <recommendedName>
        <fullName evidence="9">Polysaccharide biosynthesis protein C-terminal domain-containing protein</fullName>
    </recommendedName>
</protein>
<dbReference type="PANTHER" id="PTHR30250">
    <property type="entry name" value="PST FAMILY PREDICTED COLANIC ACID TRANSPORTER"/>
    <property type="match status" value="1"/>
</dbReference>
<feature type="transmembrane region" description="Helical" evidence="6">
    <location>
        <begin position="310"/>
        <end position="329"/>
    </location>
</feature>
<dbReference type="KEGG" id="vti:CEQ48_17765"/>
<keyword evidence="2" id="KW-1003">Cell membrane</keyword>
<dbReference type="Pfam" id="PF01943">
    <property type="entry name" value="Polysacc_synt"/>
    <property type="match status" value="1"/>
</dbReference>
<evidence type="ECO:0000256" key="2">
    <source>
        <dbReference type="ARBA" id="ARBA00022475"/>
    </source>
</evidence>
<evidence type="ECO:0008006" key="9">
    <source>
        <dbReference type="Google" id="ProtNLM"/>
    </source>
</evidence>
<feature type="transmembrane region" description="Helical" evidence="6">
    <location>
        <begin position="193"/>
        <end position="214"/>
    </location>
</feature>
<feature type="transmembrane region" description="Helical" evidence="6">
    <location>
        <begin position="349"/>
        <end position="365"/>
    </location>
</feature>
<dbReference type="AlphaFoldDB" id="A0AAU8WLA4"/>
<feature type="transmembrane region" description="Helical" evidence="6">
    <location>
        <begin position="279"/>
        <end position="298"/>
    </location>
</feature>
<evidence type="ECO:0000313" key="8">
    <source>
        <dbReference type="Proteomes" id="UP000198371"/>
    </source>
</evidence>
<dbReference type="Proteomes" id="UP000198371">
    <property type="component" value="Chromosome 1"/>
</dbReference>
<evidence type="ECO:0000256" key="5">
    <source>
        <dbReference type="ARBA" id="ARBA00023136"/>
    </source>
</evidence>
<dbReference type="RefSeq" id="WP_089072119.1">
    <property type="nucleotide sequence ID" value="NZ_CP022353.1"/>
</dbReference>
<organism evidence="7 8">
    <name type="scientific">Vibrio tarriae</name>
    <dbReference type="NCBI Taxonomy" id="2014742"/>
    <lineage>
        <taxon>Bacteria</taxon>
        <taxon>Pseudomonadati</taxon>
        <taxon>Pseudomonadota</taxon>
        <taxon>Gammaproteobacteria</taxon>
        <taxon>Vibrionales</taxon>
        <taxon>Vibrionaceae</taxon>
        <taxon>Vibrio</taxon>
    </lineage>
</organism>
<reference evidence="7 8" key="2">
    <citation type="submission" date="2017-06" db="EMBL/GenBank/DDBJ databases">
        <title>Complete genome sequence of Vibrio sp. 2521-89, a close relative of Vibrio cholerae isolated from lake water in New Mexico, USA.</title>
        <authorList>
            <person name="Liang K."/>
            <person name="Orata F.D."/>
            <person name="Winkjer N.S."/>
            <person name="Tarr C.L."/>
            <person name="Boucher Y."/>
        </authorList>
    </citation>
    <scope>NUCLEOTIDE SEQUENCE [LARGE SCALE GENOMIC DNA]</scope>
    <source>
        <strain evidence="7 8">2521-89</strain>
    </source>
</reference>
<feature type="transmembrane region" description="Helical" evidence="6">
    <location>
        <begin position="42"/>
        <end position="61"/>
    </location>
</feature>
<feature type="transmembrane region" description="Helical" evidence="6">
    <location>
        <begin position="160"/>
        <end position="181"/>
    </location>
</feature>
<evidence type="ECO:0000256" key="3">
    <source>
        <dbReference type="ARBA" id="ARBA00022692"/>
    </source>
</evidence>
<accession>A0AAU8WLA4</accession>
<name>A0AAU8WLA4_9VIBR</name>
<keyword evidence="5 6" id="KW-0472">Membrane</keyword>
<comment type="subcellular location">
    <subcellularLocation>
        <location evidence="1">Cell membrane</location>
        <topology evidence="1">Multi-pass membrane protein</topology>
    </subcellularLocation>
</comment>
<feature type="transmembrane region" description="Helical" evidence="6">
    <location>
        <begin position="130"/>
        <end position="154"/>
    </location>
</feature>
<evidence type="ECO:0000256" key="6">
    <source>
        <dbReference type="SAM" id="Phobius"/>
    </source>
</evidence>
<dbReference type="EMBL" id="CP022353">
    <property type="protein sequence ID" value="ASK56499.1"/>
    <property type="molecule type" value="Genomic_DNA"/>
</dbReference>
<evidence type="ECO:0000313" key="7">
    <source>
        <dbReference type="EMBL" id="ASK56499.1"/>
    </source>
</evidence>